<sequence>MPDESLEPTATPTPAAAAPELSEEERLEQAKALYIEAEQKAAAEDWPAAVELYEQAYFLVPGKHGFALKVGTSADKAGDCKKATQYLEHFVTYAEPDKYGDDLKQAKKILAALNKQGCD</sequence>
<feature type="region of interest" description="Disordered" evidence="1">
    <location>
        <begin position="1"/>
        <end position="23"/>
    </location>
</feature>
<comment type="caution">
    <text evidence="2">The sequence shown here is derived from an EMBL/GenBank/DDBJ whole genome shotgun (WGS) entry which is preliminary data.</text>
</comment>
<proteinExistence type="predicted"/>
<reference evidence="2 3" key="1">
    <citation type="submission" date="2014-12" db="EMBL/GenBank/DDBJ databases">
        <title>Genome assembly of Enhygromyxa salina DSM 15201.</title>
        <authorList>
            <person name="Sharma G."/>
            <person name="Subramanian S."/>
        </authorList>
    </citation>
    <scope>NUCLEOTIDE SEQUENCE [LARGE SCALE GENOMIC DNA]</scope>
    <source>
        <strain evidence="2 3">DSM 15201</strain>
    </source>
</reference>
<gene>
    <name evidence="2" type="ORF">DB30_07472</name>
</gene>
<feature type="compositionally biased region" description="Low complexity" evidence="1">
    <location>
        <begin position="7"/>
        <end position="20"/>
    </location>
</feature>
<dbReference type="EMBL" id="JMCC02000086">
    <property type="protein sequence ID" value="KIG13869.1"/>
    <property type="molecule type" value="Genomic_DNA"/>
</dbReference>
<evidence type="ECO:0000313" key="3">
    <source>
        <dbReference type="Proteomes" id="UP000031599"/>
    </source>
</evidence>
<dbReference type="InterPro" id="IPR011990">
    <property type="entry name" value="TPR-like_helical_dom_sf"/>
</dbReference>
<organism evidence="2 3">
    <name type="scientific">Enhygromyxa salina</name>
    <dbReference type="NCBI Taxonomy" id="215803"/>
    <lineage>
        <taxon>Bacteria</taxon>
        <taxon>Pseudomonadati</taxon>
        <taxon>Myxococcota</taxon>
        <taxon>Polyangia</taxon>
        <taxon>Nannocystales</taxon>
        <taxon>Nannocystaceae</taxon>
        <taxon>Enhygromyxa</taxon>
    </lineage>
</organism>
<name>A0A0C1Z898_9BACT</name>
<protein>
    <recommendedName>
        <fullName evidence="4">Tetratricopeptide repeat protein</fullName>
    </recommendedName>
</protein>
<accession>A0A0C1Z898</accession>
<dbReference type="SUPFAM" id="SSF48452">
    <property type="entry name" value="TPR-like"/>
    <property type="match status" value="1"/>
</dbReference>
<evidence type="ECO:0008006" key="4">
    <source>
        <dbReference type="Google" id="ProtNLM"/>
    </source>
</evidence>
<dbReference type="Proteomes" id="UP000031599">
    <property type="component" value="Unassembled WGS sequence"/>
</dbReference>
<evidence type="ECO:0000256" key="1">
    <source>
        <dbReference type="SAM" id="MobiDB-lite"/>
    </source>
</evidence>
<evidence type="ECO:0000313" key="2">
    <source>
        <dbReference type="EMBL" id="KIG13869.1"/>
    </source>
</evidence>
<dbReference type="AlphaFoldDB" id="A0A0C1Z898"/>